<sequence>MRIGVLGTGSMADALADHFVRELVRDVGCEPVSGGGLDRAGLLEAAAALFTGVWTGQGADVRAIAPPSAFAAGERTSGQGVRRRGPAPTAVVQVTRPVPCAIRL</sequence>
<evidence type="ECO:0000313" key="2">
    <source>
        <dbReference type="Proteomes" id="UP000037274"/>
    </source>
</evidence>
<keyword evidence="2" id="KW-1185">Reference proteome</keyword>
<protein>
    <recommendedName>
        <fullName evidence="3">Pyrroline-5-carboxylate reductase catalytic N-terminal domain-containing protein</fullName>
    </recommendedName>
</protein>
<proteinExistence type="predicted"/>
<dbReference type="EMBL" id="LFEH01000256">
    <property type="protein sequence ID" value="KMS66304.1"/>
    <property type="molecule type" value="Genomic_DNA"/>
</dbReference>
<name>A0ABR5HQF7_STRLW</name>
<comment type="caution">
    <text evidence="1">The sequence shown here is derived from an EMBL/GenBank/DDBJ whole genome shotgun (WGS) entry which is preliminary data.</text>
</comment>
<organism evidence="1 2">
    <name type="scientific">Streptomyces leeuwenhoekii</name>
    <dbReference type="NCBI Taxonomy" id="1437453"/>
    <lineage>
        <taxon>Bacteria</taxon>
        <taxon>Bacillati</taxon>
        <taxon>Actinomycetota</taxon>
        <taxon>Actinomycetes</taxon>
        <taxon>Kitasatosporales</taxon>
        <taxon>Streptomycetaceae</taxon>
        <taxon>Streptomyces</taxon>
    </lineage>
</organism>
<accession>A0ABR5HQF7</accession>
<reference evidence="1 2" key="1">
    <citation type="submission" date="2015-06" db="EMBL/GenBank/DDBJ databases">
        <title>Draft genome sequence of Streptomyces leeuwenhoekii C58, which produces the novel lasso peptide, chaxapeptin.</title>
        <authorList>
            <person name="Yi Y."/>
            <person name="Hai D."/>
            <person name="Jaspars M."/>
            <person name="Sheng H."/>
            <person name="Rateb M.E."/>
            <person name="Bull A."/>
            <person name="Goodfellow M."/>
            <person name="Asenjo J.A."/>
            <person name="Ebel R."/>
        </authorList>
    </citation>
    <scope>NUCLEOTIDE SEQUENCE [LARGE SCALE GENOMIC DNA]</scope>
    <source>
        <strain evidence="1 2">C58</strain>
    </source>
</reference>
<gene>
    <name evidence="1" type="ORF">ACH49_29520</name>
</gene>
<evidence type="ECO:0000313" key="1">
    <source>
        <dbReference type="EMBL" id="KMS66304.1"/>
    </source>
</evidence>
<evidence type="ECO:0008006" key="3">
    <source>
        <dbReference type="Google" id="ProtNLM"/>
    </source>
</evidence>
<dbReference type="Proteomes" id="UP000037274">
    <property type="component" value="Unassembled WGS sequence"/>
</dbReference>